<reference evidence="3" key="1">
    <citation type="submission" date="2022-11" db="UniProtKB">
        <authorList>
            <consortium name="WormBaseParasite"/>
        </authorList>
    </citation>
    <scope>IDENTIFICATION</scope>
</reference>
<feature type="region of interest" description="Disordered" evidence="1">
    <location>
        <begin position="1"/>
        <end position="23"/>
    </location>
</feature>
<proteinExistence type="predicted"/>
<dbReference type="Proteomes" id="UP000887566">
    <property type="component" value="Unplaced"/>
</dbReference>
<keyword evidence="2" id="KW-1185">Reference proteome</keyword>
<accession>A0A914V8Q2</accession>
<protein>
    <submittedName>
        <fullName evidence="3">Uncharacterized protein</fullName>
    </submittedName>
</protein>
<dbReference type="WBParaSite" id="PSAMB.scaffold16450size1328.g36926.t1">
    <property type="protein sequence ID" value="PSAMB.scaffold16450size1328.g36926.t1"/>
    <property type="gene ID" value="PSAMB.scaffold16450size1328.g36926"/>
</dbReference>
<dbReference type="AlphaFoldDB" id="A0A914V8Q2"/>
<organism evidence="2 3">
    <name type="scientific">Plectus sambesii</name>
    <dbReference type="NCBI Taxonomy" id="2011161"/>
    <lineage>
        <taxon>Eukaryota</taxon>
        <taxon>Metazoa</taxon>
        <taxon>Ecdysozoa</taxon>
        <taxon>Nematoda</taxon>
        <taxon>Chromadorea</taxon>
        <taxon>Plectida</taxon>
        <taxon>Plectina</taxon>
        <taxon>Plectoidea</taxon>
        <taxon>Plectidae</taxon>
        <taxon>Plectus</taxon>
    </lineage>
</organism>
<evidence type="ECO:0000313" key="2">
    <source>
        <dbReference type="Proteomes" id="UP000887566"/>
    </source>
</evidence>
<evidence type="ECO:0000256" key="1">
    <source>
        <dbReference type="SAM" id="MobiDB-lite"/>
    </source>
</evidence>
<sequence>VNAKRTNKPGVSSTNRPPRGRGRARMVVKYIYGGYRGSRGPRGGRYVLFRGGADVYVSLVEPREARACCSNAQHGGTSQLSRKEAPLSIAYLIEIPLLHARWSPPIATVLSASRRSNYCVSTGASAPSTSPIMAHTYLGATTRSFTADRFCSFPSCRPSKSRRSSECNAFRSVGRALLVALGEENPEQKEPRQDIRR</sequence>
<evidence type="ECO:0000313" key="3">
    <source>
        <dbReference type="WBParaSite" id="PSAMB.scaffold16450size1328.g36926.t1"/>
    </source>
</evidence>
<name>A0A914V8Q2_9BILA</name>